<dbReference type="InterPro" id="IPR029063">
    <property type="entry name" value="SAM-dependent_MTases_sf"/>
</dbReference>
<sequence>MPNDPGFAPHALCAETAEAALSGLTASPKTLPAKLFYDPEGCRLFYRITELPEYYLTRTETGLLRTLGRSLIPEGFHSATLVEFGGSDEAKARYLLDQRDDHRRRLFATYVPIDVAASALEDMRFRLANSHPDLAVEPIVADFVGKLALPPLGRQRMGLFPGSTIGNLDPDVAVRFLASAREALGPGSWFLLGADLRKDPAILLPAYNDSAGVTAAFNLNLLCRLNREAAADFDLRHFRHAAVWNDALSRIEMHLIASRDQVVHVAGSVIPFAEGESIHTENSYKWTRRALVAMVAAAGWEPHRIWTDSEDLFGIFLLRHA</sequence>
<comment type="caution">
    <text evidence="4">The sequence shown here is derived from an EMBL/GenBank/DDBJ whole genome shotgun (WGS) entry which is preliminary data.</text>
</comment>
<dbReference type="Pfam" id="PF10017">
    <property type="entry name" value="Methyltransf_33"/>
    <property type="match status" value="1"/>
</dbReference>
<keyword evidence="5" id="KW-1185">Reference proteome</keyword>
<keyword evidence="1 4" id="KW-0489">Methyltransferase</keyword>
<evidence type="ECO:0000259" key="3">
    <source>
        <dbReference type="Pfam" id="PF10017"/>
    </source>
</evidence>
<keyword evidence="2 4" id="KW-0808">Transferase</keyword>
<dbReference type="InterPro" id="IPR019257">
    <property type="entry name" value="MeTrfase_dom"/>
</dbReference>
<evidence type="ECO:0000313" key="5">
    <source>
        <dbReference type="Proteomes" id="UP000239724"/>
    </source>
</evidence>
<proteinExistence type="predicted"/>
<dbReference type="RefSeq" id="WP_104522005.1">
    <property type="nucleotide sequence ID" value="NZ_NHRY01000260.1"/>
</dbReference>
<dbReference type="InterPro" id="IPR017804">
    <property type="entry name" value="MeTrfase_EgtD-like"/>
</dbReference>
<dbReference type="Gene3D" id="3.40.50.150">
    <property type="entry name" value="Vaccinia Virus protein VP39"/>
    <property type="match status" value="1"/>
</dbReference>
<dbReference type="GO" id="GO:0008168">
    <property type="term" value="F:methyltransferase activity"/>
    <property type="evidence" value="ECO:0007669"/>
    <property type="project" value="UniProtKB-KW"/>
</dbReference>
<dbReference type="PANTHER" id="PTHR43397:SF1">
    <property type="entry name" value="ERGOTHIONEINE BIOSYNTHESIS PROTEIN 1"/>
    <property type="match status" value="1"/>
</dbReference>
<dbReference type="NCBIfam" id="TIGR03438">
    <property type="entry name" value="egtD_ergothio"/>
    <property type="match status" value="1"/>
</dbReference>
<dbReference type="PANTHER" id="PTHR43397">
    <property type="entry name" value="ERGOTHIONEINE BIOSYNTHESIS PROTEIN 1"/>
    <property type="match status" value="1"/>
</dbReference>
<dbReference type="GO" id="GO:0032259">
    <property type="term" value="P:methylation"/>
    <property type="evidence" value="ECO:0007669"/>
    <property type="project" value="UniProtKB-KW"/>
</dbReference>
<dbReference type="SUPFAM" id="SSF53335">
    <property type="entry name" value="S-adenosyl-L-methionine-dependent methyltransferases"/>
    <property type="match status" value="1"/>
</dbReference>
<protein>
    <submittedName>
        <fullName evidence="4">L-histidine N(Alpha)-methyltransferase</fullName>
    </submittedName>
</protein>
<evidence type="ECO:0000313" key="4">
    <source>
        <dbReference type="EMBL" id="PPQ27276.1"/>
    </source>
</evidence>
<name>A0A2S6MY44_RHOGL</name>
<accession>A0A2S6MY44</accession>
<organism evidence="4 5">
    <name type="scientific">Rhodopila globiformis</name>
    <name type="common">Rhodopseudomonas globiformis</name>
    <dbReference type="NCBI Taxonomy" id="1071"/>
    <lineage>
        <taxon>Bacteria</taxon>
        <taxon>Pseudomonadati</taxon>
        <taxon>Pseudomonadota</taxon>
        <taxon>Alphaproteobacteria</taxon>
        <taxon>Acetobacterales</taxon>
        <taxon>Acetobacteraceae</taxon>
        <taxon>Rhodopila</taxon>
    </lineage>
</organism>
<evidence type="ECO:0000256" key="2">
    <source>
        <dbReference type="ARBA" id="ARBA00022679"/>
    </source>
</evidence>
<dbReference type="InterPro" id="IPR051128">
    <property type="entry name" value="EgtD_Methyltrsf_superfamily"/>
</dbReference>
<gene>
    <name evidence="4" type="ORF">CCS01_27375</name>
</gene>
<feature type="domain" description="Histidine-specific methyltransferase SAM-dependent" evidence="3">
    <location>
        <begin position="18"/>
        <end position="319"/>
    </location>
</feature>
<reference evidence="4 5" key="1">
    <citation type="journal article" date="2018" name="Arch. Microbiol.">
        <title>New insights into the metabolic potential of the phototrophic purple bacterium Rhodopila globiformis DSM 161(T) from its draft genome sequence and evidence for a vanadium-dependent nitrogenase.</title>
        <authorList>
            <person name="Imhoff J.F."/>
            <person name="Rahn T."/>
            <person name="Kunzel S."/>
            <person name="Neulinger S.C."/>
        </authorList>
    </citation>
    <scope>NUCLEOTIDE SEQUENCE [LARGE SCALE GENOMIC DNA]</scope>
    <source>
        <strain evidence="4 5">DSM 161</strain>
    </source>
</reference>
<dbReference type="InterPro" id="IPR035094">
    <property type="entry name" value="EgtD"/>
</dbReference>
<dbReference type="OrthoDB" id="5289726at2"/>
<dbReference type="EMBL" id="NHRY01000260">
    <property type="protein sequence ID" value="PPQ27276.1"/>
    <property type="molecule type" value="Genomic_DNA"/>
</dbReference>
<dbReference type="AlphaFoldDB" id="A0A2S6MY44"/>
<dbReference type="PIRSF" id="PIRSF018005">
    <property type="entry name" value="UCP018005"/>
    <property type="match status" value="1"/>
</dbReference>
<evidence type="ECO:0000256" key="1">
    <source>
        <dbReference type="ARBA" id="ARBA00022603"/>
    </source>
</evidence>
<dbReference type="Proteomes" id="UP000239724">
    <property type="component" value="Unassembled WGS sequence"/>
</dbReference>